<dbReference type="PANTHER" id="PTHR31389">
    <property type="entry name" value="LD39211P"/>
    <property type="match status" value="1"/>
</dbReference>
<evidence type="ECO:0000313" key="3">
    <source>
        <dbReference type="Proteomes" id="UP000678393"/>
    </source>
</evidence>
<accession>A0A8S3YS12</accession>
<reference evidence="2" key="1">
    <citation type="submission" date="2021-04" db="EMBL/GenBank/DDBJ databases">
        <authorList>
            <consortium name="Molecular Ecology Group"/>
        </authorList>
    </citation>
    <scope>NUCLEOTIDE SEQUENCE</scope>
</reference>
<feature type="region of interest" description="Disordered" evidence="1">
    <location>
        <begin position="37"/>
        <end position="76"/>
    </location>
</feature>
<keyword evidence="3" id="KW-1185">Reference proteome</keyword>
<dbReference type="AlphaFoldDB" id="A0A8S3YS12"/>
<dbReference type="EMBL" id="CAJHNH020000506">
    <property type="protein sequence ID" value="CAG5118161.1"/>
    <property type="molecule type" value="Genomic_DNA"/>
</dbReference>
<dbReference type="OrthoDB" id="5954868at2759"/>
<proteinExistence type="predicted"/>
<comment type="caution">
    <text evidence="2">The sequence shown here is derived from an EMBL/GenBank/DDBJ whole genome shotgun (WGS) entry which is preliminary data.</text>
</comment>
<gene>
    <name evidence="2" type="ORF">CUNI_LOCUS3719</name>
</gene>
<dbReference type="PANTHER" id="PTHR31389:SF4">
    <property type="entry name" value="LD39211P"/>
    <property type="match status" value="1"/>
</dbReference>
<organism evidence="2 3">
    <name type="scientific">Candidula unifasciata</name>
    <dbReference type="NCBI Taxonomy" id="100452"/>
    <lineage>
        <taxon>Eukaryota</taxon>
        <taxon>Metazoa</taxon>
        <taxon>Spiralia</taxon>
        <taxon>Lophotrochozoa</taxon>
        <taxon>Mollusca</taxon>
        <taxon>Gastropoda</taxon>
        <taxon>Heterobranchia</taxon>
        <taxon>Euthyneura</taxon>
        <taxon>Panpulmonata</taxon>
        <taxon>Eupulmonata</taxon>
        <taxon>Stylommatophora</taxon>
        <taxon>Helicina</taxon>
        <taxon>Helicoidea</taxon>
        <taxon>Geomitridae</taxon>
        <taxon>Candidula</taxon>
    </lineage>
</organism>
<feature type="compositionally biased region" description="Basic and acidic residues" evidence="1">
    <location>
        <begin position="55"/>
        <end position="76"/>
    </location>
</feature>
<dbReference type="Proteomes" id="UP000678393">
    <property type="component" value="Unassembled WGS sequence"/>
</dbReference>
<sequence>MGRKSSFKKYINYTVFAAFLFFGYKYFVGDHYQKPNDPFRDTSRDHPKNIQPEKMSGKTQDKEDKPVLGKDELERPEQVDARVKPDDARAKIDVGEIPKNVGLEKEPLDAVDQEQKKLFEKPIENRPVLSTNKPRAEKHGPEGNPFLNEVIDWELEEEMIKRRAKFFAAVKAKEEQINEGDDMNLSEPHDDITFVTAGSHSTFYATIQFIYSVQYFYPRSTIAIYDIGLTSDEKAFIKSLCNTVLASMLLKLWPENLYKIRHRIWRPFLLQFALVRFGHCVYVEPGRFIYRQIIKDYLEQSRVHGLVVGGKQMQHSSYFVTNPHMYTFLITDERKLKNTPHFEMSLIILHNTRRVHHFFMRYLTSCATEEYCISPPGAQPKCETYLGGKKYGGCHRYDESAINLILNKWHHYSPKEYLMNDLITRFYDGTDMTKKVKVCNKKEEV</sequence>
<evidence type="ECO:0000313" key="2">
    <source>
        <dbReference type="EMBL" id="CAG5118161.1"/>
    </source>
</evidence>
<feature type="compositionally biased region" description="Basic and acidic residues" evidence="1">
    <location>
        <begin position="37"/>
        <end position="48"/>
    </location>
</feature>
<name>A0A8S3YS12_9EUPU</name>
<evidence type="ECO:0000256" key="1">
    <source>
        <dbReference type="SAM" id="MobiDB-lite"/>
    </source>
</evidence>
<protein>
    <submittedName>
        <fullName evidence="2">Uncharacterized protein</fullName>
    </submittedName>
</protein>